<proteinExistence type="predicted"/>
<dbReference type="Gene3D" id="3.10.20.30">
    <property type="match status" value="1"/>
</dbReference>
<gene>
    <name evidence="1" type="ORF">SDC9_53682</name>
</gene>
<dbReference type="SUPFAM" id="SSF54285">
    <property type="entry name" value="MoaD/ThiS"/>
    <property type="match status" value="1"/>
</dbReference>
<evidence type="ECO:0008006" key="2">
    <source>
        <dbReference type="Google" id="ProtNLM"/>
    </source>
</evidence>
<dbReference type="Pfam" id="PF02597">
    <property type="entry name" value="ThiS"/>
    <property type="match status" value="1"/>
</dbReference>
<dbReference type="CDD" id="cd17040">
    <property type="entry name" value="Ubl_MoaD_like"/>
    <property type="match status" value="1"/>
</dbReference>
<accession>A0A644WTW9</accession>
<dbReference type="InterPro" id="IPR012675">
    <property type="entry name" value="Beta-grasp_dom_sf"/>
</dbReference>
<organism evidence="1">
    <name type="scientific">bioreactor metagenome</name>
    <dbReference type="NCBI Taxonomy" id="1076179"/>
    <lineage>
        <taxon>unclassified sequences</taxon>
        <taxon>metagenomes</taxon>
        <taxon>ecological metagenomes</taxon>
    </lineage>
</organism>
<sequence length="82" mass="8913">MKTIHYYAPLRAMLQKETEETDAGSVRDVLTYVKTKYGKEAFKAAESALIVVNDVSIGLYDGKKTLLKDGDVIGFLPLCGGG</sequence>
<name>A0A644WTW9_9ZZZZ</name>
<dbReference type="InterPro" id="IPR003749">
    <property type="entry name" value="ThiS/MoaD-like"/>
</dbReference>
<dbReference type="EMBL" id="VSSQ01001328">
    <property type="protein sequence ID" value="MPM07376.1"/>
    <property type="molecule type" value="Genomic_DNA"/>
</dbReference>
<protein>
    <recommendedName>
        <fullName evidence="2">Molybdopterin synthase sulfur carrier subunit</fullName>
    </recommendedName>
</protein>
<evidence type="ECO:0000313" key="1">
    <source>
        <dbReference type="EMBL" id="MPM07376.1"/>
    </source>
</evidence>
<dbReference type="InterPro" id="IPR016155">
    <property type="entry name" value="Mopterin_synth/thiamin_S_b"/>
</dbReference>
<comment type="caution">
    <text evidence="1">The sequence shown here is derived from an EMBL/GenBank/DDBJ whole genome shotgun (WGS) entry which is preliminary data.</text>
</comment>
<dbReference type="AlphaFoldDB" id="A0A644WTW9"/>
<reference evidence="1" key="1">
    <citation type="submission" date="2019-08" db="EMBL/GenBank/DDBJ databases">
        <authorList>
            <person name="Kucharzyk K."/>
            <person name="Murdoch R.W."/>
            <person name="Higgins S."/>
            <person name="Loffler F."/>
        </authorList>
    </citation>
    <scope>NUCLEOTIDE SEQUENCE</scope>
</reference>